<evidence type="ECO:0000256" key="6">
    <source>
        <dbReference type="ARBA" id="ARBA00022777"/>
    </source>
</evidence>
<dbReference type="HAMAP" id="MF_00246">
    <property type="entry name" value="Galactokinase"/>
    <property type="match status" value="1"/>
</dbReference>
<feature type="active site" description="Proton acceptor" evidence="11">
    <location>
        <position position="174"/>
    </location>
</feature>
<dbReference type="Pfam" id="PF00288">
    <property type="entry name" value="GHMP_kinases_N"/>
    <property type="match status" value="1"/>
</dbReference>
<dbReference type="EC" id="2.7.1.6" evidence="11 12"/>
<keyword evidence="9 11" id="KW-0299">Galactose metabolism</keyword>
<feature type="binding site" evidence="11">
    <location>
        <begin position="124"/>
        <end position="130"/>
    </location>
    <ligand>
        <name>ATP</name>
        <dbReference type="ChEBI" id="CHEBI:30616"/>
    </ligand>
</feature>
<keyword evidence="8 11" id="KW-0460">Magnesium</keyword>
<feature type="binding site" evidence="11">
    <location>
        <begin position="38"/>
        <end position="41"/>
    </location>
    <ligand>
        <name>substrate</name>
    </ligand>
</feature>
<keyword evidence="3 11" id="KW-0808">Transferase</keyword>
<keyword evidence="6 11" id="KW-0418">Kinase</keyword>
<dbReference type="OrthoDB" id="250531at2"/>
<evidence type="ECO:0000256" key="2">
    <source>
        <dbReference type="ARBA" id="ARBA00022490"/>
    </source>
</evidence>
<dbReference type="InterPro" id="IPR019539">
    <property type="entry name" value="GalKase_N"/>
</dbReference>
<evidence type="ECO:0000313" key="16">
    <source>
        <dbReference type="EMBL" id="SHE84081.1"/>
    </source>
</evidence>
<comment type="catalytic activity">
    <reaction evidence="11">
        <text>alpha-D-galactose + ATP = alpha-D-galactose 1-phosphate + ADP + H(+)</text>
        <dbReference type="Rhea" id="RHEA:13553"/>
        <dbReference type="ChEBI" id="CHEBI:15378"/>
        <dbReference type="ChEBI" id="CHEBI:28061"/>
        <dbReference type="ChEBI" id="CHEBI:30616"/>
        <dbReference type="ChEBI" id="CHEBI:58336"/>
        <dbReference type="ChEBI" id="CHEBI:456216"/>
        <dbReference type="EC" id="2.7.1.6"/>
    </reaction>
</comment>
<dbReference type="STRING" id="1302690.BUE76_06790"/>
<dbReference type="PROSITE" id="PS00106">
    <property type="entry name" value="GALACTOKINASE"/>
    <property type="match status" value="1"/>
</dbReference>
<protein>
    <recommendedName>
        <fullName evidence="11 12">Galactokinase</fullName>
        <ecNumber evidence="11 12">2.7.1.6</ecNumber>
    </recommendedName>
    <alternativeName>
        <fullName evidence="11">Galactose kinase</fullName>
    </alternativeName>
</protein>
<dbReference type="PANTHER" id="PTHR10457">
    <property type="entry name" value="MEVALONATE KINASE/GALACTOKINASE"/>
    <property type="match status" value="1"/>
</dbReference>
<evidence type="ECO:0000256" key="1">
    <source>
        <dbReference type="ARBA" id="ARBA00006566"/>
    </source>
</evidence>
<dbReference type="PIRSF" id="PIRSF000530">
    <property type="entry name" value="Galactokinase"/>
    <property type="match status" value="1"/>
</dbReference>
<keyword evidence="4 11" id="KW-0479">Metal-binding</keyword>
<dbReference type="PANTHER" id="PTHR10457:SF7">
    <property type="entry name" value="GALACTOKINASE-RELATED"/>
    <property type="match status" value="1"/>
</dbReference>
<evidence type="ECO:0000256" key="5">
    <source>
        <dbReference type="ARBA" id="ARBA00022741"/>
    </source>
</evidence>
<evidence type="ECO:0000259" key="13">
    <source>
        <dbReference type="Pfam" id="PF00288"/>
    </source>
</evidence>
<feature type="domain" description="GHMP kinase N-terminal" evidence="13">
    <location>
        <begin position="94"/>
        <end position="182"/>
    </location>
</feature>
<dbReference type="PRINTS" id="PR00473">
    <property type="entry name" value="GALCTOKINASE"/>
</dbReference>
<dbReference type="RefSeq" id="WP_083596369.1">
    <property type="nucleotide sequence ID" value="NZ_FQUO01000003.1"/>
</dbReference>
<feature type="domain" description="GHMP kinase C-terminal" evidence="14">
    <location>
        <begin position="286"/>
        <end position="366"/>
    </location>
</feature>
<dbReference type="InterPro" id="IPR006204">
    <property type="entry name" value="GHMP_kinase_N_dom"/>
</dbReference>
<keyword evidence="7 11" id="KW-0067">ATP-binding</keyword>
<name>A0A1M4WS15_9BACT</name>
<dbReference type="FunFam" id="3.30.70.890:FF:000001">
    <property type="entry name" value="Galactokinase"/>
    <property type="match status" value="1"/>
</dbReference>
<dbReference type="NCBIfam" id="TIGR00131">
    <property type="entry name" value="gal_kin"/>
    <property type="match status" value="1"/>
</dbReference>
<evidence type="ECO:0000256" key="3">
    <source>
        <dbReference type="ARBA" id="ARBA00022679"/>
    </source>
</evidence>
<dbReference type="PRINTS" id="PR00959">
    <property type="entry name" value="MEVGALKINASE"/>
</dbReference>
<proteinExistence type="inferred from homology"/>
<dbReference type="InterPro" id="IPR036554">
    <property type="entry name" value="GHMP_kinase_C_sf"/>
</dbReference>
<keyword evidence="5 11" id="KW-0547">Nucleotide-binding</keyword>
<dbReference type="GO" id="GO:0004335">
    <property type="term" value="F:galactokinase activity"/>
    <property type="evidence" value="ECO:0007669"/>
    <property type="project" value="UniProtKB-UniRule"/>
</dbReference>
<feature type="binding site" evidence="11">
    <location>
        <position position="72"/>
    </location>
    <ligand>
        <name>ATP</name>
        <dbReference type="ChEBI" id="CHEBI:30616"/>
    </ligand>
</feature>
<accession>A0A1M4WS15</accession>
<organism evidence="16 17">
    <name type="scientific">Cnuella takakiae</name>
    <dbReference type="NCBI Taxonomy" id="1302690"/>
    <lineage>
        <taxon>Bacteria</taxon>
        <taxon>Pseudomonadati</taxon>
        <taxon>Bacteroidota</taxon>
        <taxon>Chitinophagia</taxon>
        <taxon>Chitinophagales</taxon>
        <taxon>Chitinophagaceae</taxon>
        <taxon>Cnuella</taxon>
    </lineage>
</organism>
<evidence type="ECO:0000256" key="12">
    <source>
        <dbReference type="NCBIfam" id="TIGR00131"/>
    </source>
</evidence>
<dbReference type="GO" id="GO:0005829">
    <property type="term" value="C:cytosol"/>
    <property type="evidence" value="ECO:0007669"/>
    <property type="project" value="TreeGrafter"/>
</dbReference>
<sequence length="390" mass="42948">MVQSNPFNVAAVAATFREAYGTEPLVVRSPGRVNIIGEHTDYNEGFVLPAAIDKAIYVAIGKRDDDTIKLFSREFGQSHTTTLSDVHPTRGWANYILGVVDQLQKRGYKLGGFNLVFDGDVPIGAGLSSSAAVECAATMALSELFGLGVARREITDIAQKAEHTYAGVRVGIMDMFASVFGKKNHVIKLDCRSMEYEYVPLNMEGVRIVLLNTNVNHSLASSEYNTRRQECEQGVAWIKEQHPEVHSLRDATLEMLDQHVAPRSKVVDKRCRYVIEEIQRLQAGCEDLRNGHLEDLGQKMFATHDGLSKQYEVSCKELDFLVDHVRNNPAVLGARMMGGGFGGCTINLVKEEAIEDLIASATKAYKDGMGMDLTAYVAQVEDGTSVISRP</sequence>
<evidence type="ECO:0000256" key="9">
    <source>
        <dbReference type="ARBA" id="ARBA00023144"/>
    </source>
</evidence>
<evidence type="ECO:0000256" key="11">
    <source>
        <dbReference type="HAMAP-Rule" id="MF_00246"/>
    </source>
</evidence>
<reference evidence="16 17" key="1">
    <citation type="submission" date="2016-11" db="EMBL/GenBank/DDBJ databases">
        <authorList>
            <person name="Jaros S."/>
            <person name="Januszkiewicz K."/>
            <person name="Wedrychowicz H."/>
        </authorList>
    </citation>
    <scope>NUCLEOTIDE SEQUENCE [LARGE SCALE GENOMIC DNA]</scope>
    <source>
        <strain evidence="16 17">DSM 26897</strain>
    </source>
</reference>
<dbReference type="InterPro" id="IPR013750">
    <property type="entry name" value="GHMP_kinase_C_dom"/>
</dbReference>
<dbReference type="UniPathway" id="UPA00214"/>
<keyword evidence="10 11" id="KW-0119">Carbohydrate metabolism</keyword>
<dbReference type="FunFam" id="3.30.230.10:FF:000017">
    <property type="entry name" value="Galactokinase"/>
    <property type="match status" value="1"/>
</dbReference>
<comment type="pathway">
    <text evidence="11">Carbohydrate metabolism; galactose metabolism.</text>
</comment>
<dbReference type="Gene3D" id="3.30.230.10">
    <property type="match status" value="1"/>
</dbReference>
<evidence type="ECO:0000256" key="7">
    <source>
        <dbReference type="ARBA" id="ARBA00022840"/>
    </source>
</evidence>
<feature type="binding site" evidence="11">
    <location>
        <position position="162"/>
    </location>
    <ligand>
        <name>Mg(2+)</name>
        <dbReference type="ChEBI" id="CHEBI:18420"/>
    </ligand>
</feature>
<comment type="similarity">
    <text evidence="1 11">Belongs to the GHMP kinase family. GalK subfamily.</text>
</comment>
<dbReference type="GO" id="GO:0005524">
    <property type="term" value="F:ATP binding"/>
    <property type="evidence" value="ECO:0007669"/>
    <property type="project" value="UniProtKB-UniRule"/>
</dbReference>
<dbReference type="SUPFAM" id="SSF55060">
    <property type="entry name" value="GHMP Kinase, C-terminal domain"/>
    <property type="match status" value="1"/>
</dbReference>
<dbReference type="InterPro" id="IPR000705">
    <property type="entry name" value="Galactokinase"/>
</dbReference>
<dbReference type="Proteomes" id="UP000184368">
    <property type="component" value="Unassembled WGS sequence"/>
</dbReference>
<dbReference type="SUPFAM" id="SSF54211">
    <property type="entry name" value="Ribosomal protein S5 domain 2-like"/>
    <property type="match status" value="1"/>
</dbReference>
<evidence type="ECO:0000313" key="17">
    <source>
        <dbReference type="Proteomes" id="UP000184368"/>
    </source>
</evidence>
<dbReference type="InterPro" id="IPR014721">
    <property type="entry name" value="Ribsml_uS5_D2-typ_fold_subgr"/>
</dbReference>
<dbReference type="PROSITE" id="PS00627">
    <property type="entry name" value="GHMP_KINASES_ATP"/>
    <property type="match status" value="1"/>
</dbReference>
<comment type="function">
    <text evidence="11">Catalyzes the transfer of the gamma-phosphate of ATP to D-galactose to form alpha-D-galactose-1-phosphate (Gal-1-P).</text>
</comment>
<gene>
    <name evidence="11" type="primary">galK</name>
    <name evidence="16" type="ORF">SAMN05444008_103123</name>
</gene>
<dbReference type="Pfam" id="PF08544">
    <property type="entry name" value="GHMP_kinases_C"/>
    <property type="match status" value="1"/>
</dbReference>
<feature type="binding site" evidence="11">
    <location>
        <position position="224"/>
    </location>
    <ligand>
        <name>substrate</name>
    </ligand>
</feature>
<dbReference type="AlphaFoldDB" id="A0A1M4WS15"/>
<evidence type="ECO:0000259" key="15">
    <source>
        <dbReference type="Pfam" id="PF10509"/>
    </source>
</evidence>
<dbReference type="InterPro" id="IPR022963">
    <property type="entry name" value="Galactokinase_bac"/>
</dbReference>
<evidence type="ECO:0000256" key="4">
    <source>
        <dbReference type="ARBA" id="ARBA00022723"/>
    </source>
</evidence>
<dbReference type="InterPro" id="IPR020568">
    <property type="entry name" value="Ribosomal_Su5_D2-typ_SF"/>
</dbReference>
<dbReference type="InterPro" id="IPR019741">
    <property type="entry name" value="Galactokinase_CS"/>
</dbReference>
<feature type="site" description="Transition state stabilizer" evidence="11">
    <location>
        <position position="32"/>
    </location>
</feature>
<dbReference type="Pfam" id="PF10509">
    <property type="entry name" value="GalKase_gal_bdg"/>
    <property type="match status" value="1"/>
</dbReference>
<dbReference type="GO" id="GO:0000287">
    <property type="term" value="F:magnesium ion binding"/>
    <property type="evidence" value="ECO:0007669"/>
    <property type="project" value="UniProtKB-UniRule"/>
</dbReference>
<comment type="subcellular location">
    <subcellularLocation>
        <location evidence="11">Cytoplasm</location>
    </subcellularLocation>
</comment>
<keyword evidence="17" id="KW-1185">Reference proteome</keyword>
<dbReference type="GO" id="GO:0006012">
    <property type="term" value="P:galactose metabolic process"/>
    <property type="evidence" value="ECO:0007669"/>
    <property type="project" value="UniProtKB-UniRule"/>
</dbReference>
<evidence type="ECO:0000256" key="8">
    <source>
        <dbReference type="ARBA" id="ARBA00022842"/>
    </source>
</evidence>
<evidence type="ECO:0000259" key="14">
    <source>
        <dbReference type="Pfam" id="PF08544"/>
    </source>
</evidence>
<dbReference type="Gene3D" id="3.30.70.890">
    <property type="entry name" value="GHMP kinase, C-terminal domain"/>
    <property type="match status" value="1"/>
</dbReference>
<evidence type="ECO:0000256" key="10">
    <source>
        <dbReference type="ARBA" id="ARBA00023277"/>
    </source>
</evidence>
<dbReference type="InterPro" id="IPR006203">
    <property type="entry name" value="GHMP_knse_ATP-bd_CS"/>
</dbReference>
<dbReference type="InterPro" id="IPR006206">
    <property type="entry name" value="Mevalonate/galactokinase"/>
</dbReference>
<dbReference type="EMBL" id="FQUO01000003">
    <property type="protein sequence ID" value="SHE84081.1"/>
    <property type="molecule type" value="Genomic_DNA"/>
</dbReference>
<keyword evidence="2 11" id="KW-0963">Cytoplasm</keyword>
<feature type="domain" description="Galactokinase N-terminal" evidence="15">
    <location>
        <begin position="15"/>
        <end position="62"/>
    </location>
</feature>
<feature type="binding site" evidence="11">
    <location>
        <position position="130"/>
    </location>
    <ligand>
        <name>Mg(2+)</name>
        <dbReference type="ChEBI" id="CHEBI:18420"/>
    </ligand>
</feature>